<accession>A0A7W6H273</accession>
<dbReference type="InterPro" id="IPR023168">
    <property type="entry name" value="GatB_Yqey_C_2"/>
</dbReference>
<dbReference type="Gene3D" id="1.10.10.410">
    <property type="match status" value="1"/>
</dbReference>
<dbReference type="InterPro" id="IPR042184">
    <property type="entry name" value="YqeY/Aim41_N"/>
</dbReference>
<evidence type="ECO:0000313" key="2">
    <source>
        <dbReference type="Proteomes" id="UP000542776"/>
    </source>
</evidence>
<evidence type="ECO:0000313" key="1">
    <source>
        <dbReference type="EMBL" id="MBB3996320.1"/>
    </source>
</evidence>
<organism evidence="1 2">
    <name type="scientific">Aureimonas pseudogalii</name>
    <dbReference type="NCBI Taxonomy" id="1744844"/>
    <lineage>
        <taxon>Bacteria</taxon>
        <taxon>Pseudomonadati</taxon>
        <taxon>Pseudomonadota</taxon>
        <taxon>Alphaproteobacteria</taxon>
        <taxon>Hyphomicrobiales</taxon>
        <taxon>Aurantimonadaceae</taxon>
        <taxon>Aureimonas</taxon>
    </lineage>
</organism>
<reference evidence="1 2" key="1">
    <citation type="submission" date="2020-08" db="EMBL/GenBank/DDBJ databases">
        <title>Genomic Encyclopedia of Type Strains, Phase IV (KMG-IV): sequencing the most valuable type-strain genomes for metagenomic binning, comparative biology and taxonomic classification.</title>
        <authorList>
            <person name="Goeker M."/>
        </authorList>
    </citation>
    <scope>NUCLEOTIDE SEQUENCE [LARGE SCALE GENOMIC DNA]</scope>
    <source>
        <strain evidence="1 2">DSM 102238</strain>
    </source>
</reference>
<sequence>MRDEIAAALQAAKAGDDKRRIGTLRLITATLRDRDEAQRASGRPCLGDPEIADMLARMIAQRECAAQRLAAAGDLAEADGEKAEIAVIAEFLPRSVSPGELERVCREAVTETGSKGLRDVGRCMNALKARYHDQINLTQASSLVRGLLR</sequence>
<proteinExistence type="predicted"/>
<name>A0A7W6H273_9HYPH</name>
<dbReference type="SUPFAM" id="SSF89095">
    <property type="entry name" value="GatB/YqeY motif"/>
    <property type="match status" value="1"/>
</dbReference>
<dbReference type="Proteomes" id="UP000542776">
    <property type="component" value="Unassembled WGS sequence"/>
</dbReference>
<dbReference type="GO" id="GO:0016884">
    <property type="term" value="F:carbon-nitrogen ligase activity, with glutamine as amido-N-donor"/>
    <property type="evidence" value="ECO:0007669"/>
    <property type="project" value="InterPro"/>
</dbReference>
<evidence type="ECO:0008006" key="3">
    <source>
        <dbReference type="Google" id="ProtNLM"/>
    </source>
</evidence>
<dbReference type="Gene3D" id="1.10.1510.10">
    <property type="entry name" value="Uncharacterised protein YqeY/AIM41 PF09424, N-terminal domain"/>
    <property type="match status" value="1"/>
</dbReference>
<dbReference type="InterPro" id="IPR003789">
    <property type="entry name" value="Asn/Gln_tRNA_amidoTrase-B-like"/>
</dbReference>
<dbReference type="AlphaFoldDB" id="A0A7W6H273"/>
<dbReference type="PANTHER" id="PTHR28055:SF1">
    <property type="entry name" value="ALTERED INHERITANCE OF MITOCHONDRIA PROTEIN 41, MITOCHONDRIAL"/>
    <property type="match status" value="1"/>
</dbReference>
<dbReference type="EMBL" id="JACIEK010000001">
    <property type="protein sequence ID" value="MBB3996320.1"/>
    <property type="molecule type" value="Genomic_DNA"/>
</dbReference>
<dbReference type="InterPro" id="IPR019004">
    <property type="entry name" value="YqeY/Aim41"/>
</dbReference>
<gene>
    <name evidence="1" type="ORF">GGR04_000141</name>
</gene>
<dbReference type="RefSeq" id="WP_246392577.1">
    <property type="nucleotide sequence ID" value="NZ_JACIEK010000001.1"/>
</dbReference>
<protein>
    <recommendedName>
        <fullName evidence="3">GatB/YqeY domain-containing protein</fullName>
    </recommendedName>
</protein>
<dbReference type="PANTHER" id="PTHR28055">
    <property type="entry name" value="ALTERED INHERITANCE OF MITOCHONDRIA PROTEIN 41, MITOCHONDRIAL"/>
    <property type="match status" value="1"/>
</dbReference>
<dbReference type="Pfam" id="PF09424">
    <property type="entry name" value="YqeY"/>
    <property type="match status" value="1"/>
</dbReference>
<comment type="caution">
    <text evidence="1">The sequence shown here is derived from an EMBL/GenBank/DDBJ whole genome shotgun (WGS) entry which is preliminary data.</text>
</comment>
<keyword evidence="2" id="KW-1185">Reference proteome</keyword>